<sequence>MAEKEKYEALPAGRALEELIEAERVNLMQVQAMARCLYDTLLYSDDDDGAMHAAVAELIARLVKEAVDSLEKIVRRFKADDFGPPPDKTSGGANSRSSA</sequence>
<evidence type="ECO:0000256" key="1">
    <source>
        <dbReference type="SAM" id="MobiDB-lite"/>
    </source>
</evidence>
<accession>A0A829Y8E2</accession>
<reference evidence="3" key="1">
    <citation type="submission" date="2020-01" db="EMBL/GenBank/DDBJ databases">
        <title>'Steroidobacter agaridevorans' sp. nov., agar-degrading bacteria isolated from rhizosphere soils.</title>
        <authorList>
            <person name="Ikenaga M."/>
            <person name="Kataoka M."/>
            <person name="Murouchi A."/>
            <person name="Katsuragi S."/>
            <person name="Sakai M."/>
        </authorList>
    </citation>
    <scope>NUCLEOTIDE SEQUENCE [LARGE SCALE GENOMIC DNA]</scope>
    <source>
        <strain evidence="3">YU21-B</strain>
    </source>
</reference>
<gene>
    <name evidence="2" type="ORF">GCM10011487_11380</name>
</gene>
<dbReference type="RefSeq" id="WP_129640823.1">
    <property type="nucleotide sequence ID" value="NZ_BLJN01000001.1"/>
</dbReference>
<dbReference type="Proteomes" id="UP000445000">
    <property type="component" value="Unassembled WGS sequence"/>
</dbReference>
<evidence type="ECO:0000313" key="2">
    <source>
        <dbReference type="EMBL" id="GFE79138.1"/>
    </source>
</evidence>
<dbReference type="EMBL" id="BLJN01000001">
    <property type="protein sequence ID" value="GFE79138.1"/>
    <property type="molecule type" value="Genomic_DNA"/>
</dbReference>
<feature type="region of interest" description="Disordered" evidence="1">
    <location>
        <begin position="78"/>
        <end position="99"/>
    </location>
</feature>
<proteinExistence type="predicted"/>
<name>A0A829Y8E2_9GAMM</name>
<keyword evidence="3" id="KW-1185">Reference proteome</keyword>
<evidence type="ECO:0000313" key="3">
    <source>
        <dbReference type="Proteomes" id="UP000445000"/>
    </source>
</evidence>
<protein>
    <submittedName>
        <fullName evidence="2">Uncharacterized protein</fullName>
    </submittedName>
</protein>
<organism evidence="2 3">
    <name type="scientific">Steroidobacter agaridevorans</name>
    <dbReference type="NCBI Taxonomy" id="2695856"/>
    <lineage>
        <taxon>Bacteria</taxon>
        <taxon>Pseudomonadati</taxon>
        <taxon>Pseudomonadota</taxon>
        <taxon>Gammaproteobacteria</taxon>
        <taxon>Steroidobacterales</taxon>
        <taxon>Steroidobacteraceae</taxon>
        <taxon>Steroidobacter</taxon>
    </lineage>
</organism>
<dbReference type="AlphaFoldDB" id="A0A829Y8E2"/>
<comment type="caution">
    <text evidence="2">The sequence shown here is derived from an EMBL/GenBank/DDBJ whole genome shotgun (WGS) entry which is preliminary data.</text>
</comment>